<evidence type="ECO:0000256" key="2">
    <source>
        <dbReference type="ARBA" id="ARBA00012438"/>
    </source>
</evidence>
<dbReference type="Pfam" id="PF01627">
    <property type="entry name" value="Hpt"/>
    <property type="match status" value="1"/>
</dbReference>
<evidence type="ECO:0000256" key="13">
    <source>
        <dbReference type="SAM" id="Coils"/>
    </source>
</evidence>
<comment type="function">
    <text evidence="11">Involved in the transmission of sensory signals from the chemoreceptors to the flagellar motors. CheA is autophosphorylated; it can transfer its phosphate group to either CheB or CheY.</text>
</comment>
<dbReference type="PROSITE" id="PS50109">
    <property type="entry name" value="HIS_KIN"/>
    <property type="match status" value="1"/>
</dbReference>
<feature type="domain" description="Histidine kinase" evidence="14">
    <location>
        <begin position="300"/>
        <end position="531"/>
    </location>
</feature>
<keyword evidence="4" id="KW-0145">Chemotaxis</keyword>
<dbReference type="Gene3D" id="3.30.565.10">
    <property type="entry name" value="Histidine kinase-like ATPase, C-terminal domain"/>
    <property type="match status" value="1"/>
</dbReference>
<keyword evidence="18" id="KW-1185">Reference proteome</keyword>
<dbReference type="PROSITE" id="PS50894">
    <property type="entry name" value="HPT"/>
    <property type="match status" value="1"/>
</dbReference>
<comment type="caution">
    <text evidence="17">The sequence shown here is derived from an EMBL/GenBank/DDBJ whole genome shotgun (WGS) entry which is preliminary data.</text>
</comment>
<feature type="modified residue" description="Phosphohistidine" evidence="12">
    <location>
        <position position="44"/>
    </location>
</feature>
<keyword evidence="7" id="KW-0547">Nucleotide-binding</keyword>
<proteinExistence type="predicted"/>
<dbReference type="InterPro" id="IPR037006">
    <property type="entry name" value="CheA-like_homodim_sf"/>
</dbReference>
<sequence>MDKLKALFVTEALELIADLERVLLEFEKDLHNEESVQVIFRVMHTLKGSASMFGFDTLSALTHDLETVYDAIRDGKIIATLEILDITLKSVDHLKKVIHDPSLGNSDLLKKHHDLLTAIKKVAQLHHDEIGADYSIGKSFLATYYIYCKPSFSIFKNGTNPLFLIDDLVALGDALVLPRMDLLPDFNHMNPGECYTSFEVILVTDKPAAEISGVFIFVEDACEIIIEKISEANLLLHDSFVARMKGDHDLSVAPFGLEIVMRLAENATVTPEAKSVQFVATRVDSSSIRVASDKLDELMNLVSELVTSQARLSLLAEQHGLAELTNVSENMEKITRRLRDNAFNICLVPIESLVIRFQRLVRDLSKELKKEIDFVAEGTDTELDRSIIEKVTDPILHILRNCLDHGIESPEERVRQGKKKEGKINLKAFHSGTSVVIQIKDDGRGVDIEKVRQKAIAKGLIKKETLYSEQEIIDLIFSPGFSTADQITDVSGRGVGMDIVRRNIESIQGEVTLTSILGQGTTISIKLPLTLSIVDGMLVQIGDSKYILPLTAIDKCYEIEARRISSDLSQKHVFDGMLLPVFNLHQVFREKANEHGVIQIIKIAYEAFPIGITVDQVIGEYQAVMKPLGNMYHDQDEFSGATILGDGSVALVIDTDKLIKQLTAKVVENNVLVN</sequence>
<name>A0ABS5VYI1_9BACT</name>
<dbReference type="InterPro" id="IPR036641">
    <property type="entry name" value="HPT_dom_sf"/>
</dbReference>
<comment type="catalytic activity">
    <reaction evidence="1">
        <text>ATP + protein L-histidine = ADP + protein N-phospho-L-histidine.</text>
        <dbReference type="EC" id="2.7.13.3"/>
    </reaction>
</comment>
<evidence type="ECO:0000256" key="9">
    <source>
        <dbReference type="ARBA" id="ARBA00022840"/>
    </source>
</evidence>
<evidence type="ECO:0000256" key="3">
    <source>
        <dbReference type="ARBA" id="ARBA00021495"/>
    </source>
</evidence>
<dbReference type="SMART" id="SM01231">
    <property type="entry name" value="H-kinase_dim"/>
    <property type="match status" value="1"/>
</dbReference>
<evidence type="ECO:0000259" key="14">
    <source>
        <dbReference type="PROSITE" id="PS50109"/>
    </source>
</evidence>
<dbReference type="Pfam" id="PF02518">
    <property type="entry name" value="HATPase_c"/>
    <property type="match status" value="1"/>
</dbReference>
<dbReference type="Proteomes" id="UP000772618">
    <property type="component" value="Unassembled WGS sequence"/>
</dbReference>
<dbReference type="InterPro" id="IPR003594">
    <property type="entry name" value="HATPase_dom"/>
</dbReference>
<dbReference type="InterPro" id="IPR036097">
    <property type="entry name" value="HisK_dim/P_sf"/>
</dbReference>
<dbReference type="InterPro" id="IPR004358">
    <property type="entry name" value="Sig_transdc_His_kin-like_C"/>
</dbReference>
<dbReference type="Pfam" id="PF02895">
    <property type="entry name" value="H-kinase_dim"/>
    <property type="match status" value="1"/>
</dbReference>
<reference evidence="17 18" key="1">
    <citation type="submission" date="2021-05" db="EMBL/GenBank/DDBJ databases">
        <title>A Polyphasic approach of four new species of the genus Ohtaekwangia: Ohtaekwangia histidinii sp. nov., Ohtaekwangia cretensis sp. nov., Ohtaekwangia indiensis sp. nov., Ohtaekwangia reichenbachii sp. nov. from diverse environment.</title>
        <authorList>
            <person name="Octaviana S."/>
        </authorList>
    </citation>
    <scope>NUCLEOTIDE SEQUENCE [LARGE SCALE GENOMIC DNA]</scope>
    <source>
        <strain evidence="17 18">PWU20</strain>
    </source>
</reference>
<dbReference type="InterPro" id="IPR008207">
    <property type="entry name" value="Sig_transdc_His_kin_Hpt_dom"/>
</dbReference>
<evidence type="ECO:0000259" key="16">
    <source>
        <dbReference type="PROSITE" id="PS50894"/>
    </source>
</evidence>
<protein>
    <recommendedName>
        <fullName evidence="3">Chemotaxis protein CheA</fullName>
        <ecNumber evidence="2">2.7.13.3</ecNumber>
    </recommendedName>
</protein>
<keyword evidence="8" id="KW-0418">Kinase</keyword>
<evidence type="ECO:0000256" key="6">
    <source>
        <dbReference type="ARBA" id="ARBA00022679"/>
    </source>
</evidence>
<dbReference type="InterPro" id="IPR002545">
    <property type="entry name" value="CheW-lke_dom"/>
</dbReference>
<dbReference type="Gene3D" id="1.10.287.560">
    <property type="entry name" value="Histidine kinase CheA-like, homodimeric domain"/>
    <property type="match status" value="1"/>
</dbReference>
<keyword evidence="9" id="KW-0067">ATP-binding</keyword>
<dbReference type="PANTHER" id="PTHR43395:SF10">
    <property type="entry name" value="CHEMOTAXIS PROTEIN CHEA"/>
    <property type="match status" value="1"/>
</dbReference>
<dbReference type="InterPro" id="IPR051315">
    <property type="entry name" value="Bact_Chemotaxis_CheA"/>
</dbReference>
<dbReference type="InterPro" id="IPR036061">
    <property type="entry name" value="CheW-like_dom_sf"/>
</dbReference>
<dbReference type="InterPro" id="IPR036890">
    <property type="entry name" value="HATPase_C_sf"/>
</dbReference>
<dbReference type="SUPFAM" id="SSF55874">
    <property type="entry name" value="ATPase domain of HSP90 chaperone/DNA topoisomerase II/histidine kinase"/>
    <property type="match status" value="1"/>
</dbReference>
<evidence type="ECO:0000313" key="18">
    <source>
        <dbReference type="Proteomes" id="UP000772618"/>
    </source>
</evidence>
<dbReference type="PRINTS" id="PR00344">
    <property type="entry name" value="BCTRLSENSOR"/>
</dbReference>
<dbReference type="CDD" id="cd00088">
    <property type="entry name" value="HPT"/>
    <property type="match status" value="1"/>
</dbReference>
<dbReference type="SMART" id="SM00387">
    <property type="entry name" value="HATPase_c"/>
    <property type="match status" value="1"/>
</dbReference>
<evidence type="ECO:0000256" key="8">
    <source>
        <dbReference type="ARBA" id="ARBA00022777"/>
    </source>
</evidence>
<feature type="domain" description="CheW-like" evidence="15">
    <location>
        <begin position="533"/>
        <end position="664"/>
    </location>
</feature>
<dbReference type="Gene3D" id="2.30.30.40">
    <property type="entry name" value="SH3 Domains"/>
    <property type="match status" value="1"/>
</dbReference>
<organism evidence="17 18">
    <name type="scientific">Chryseosolibacter indicus</name>
    <dbReference type="NCBI Taxonomy" id="2782351"/>
    <lineage>
        <taxon>Bacteria</taxon>
        <taxon>Pseudomonadati</taxon>
        <taxon>Bacteroidota</taxon>
        <taxon>Cytophagia</taxon>
        <taxon>Cytophagales</taxon>
        <taxon>Chryseotaleaceae</taxon>
        <taxon>Chryseosolibacter</taxon>
    </lineage>
</organism>
<dbReference type="SMART" id="SM00073">
    <property type="entry name" value="HPT"/>
    <property type="match status" value="1"/>
</dbReference>
<dbReference type="SUPFAM" id="SSF47226">
    <property type="entry name" value="Histidine-containing phosphotransfer domain, HPT domain"/>
    <property type="match status" value="1"/>
</dbReference>
<keyword evidence="5 12" id="KW-0597">Phosphoprotein</keyword>
<dbReference type="CDD" id="cd16916">
    <property type="entry name" value="HATPase_CheA-like"/>
    <property type="match status" value="1"/>
</dbReference>
<dbReference type="RefSeq" id="WP_254155018.1">
    <property type="nucleotide sequence ID" value="NZ_JAHESD010000045.1"/>
</dbReference>
<evidence type="ECO:0000256" key="12">
    <source>
        <dbReference type="PROSITE-ProRule" id="PRU00110"/>
    </source>
</evidence>
<keyword evidence="6" id="KW-0808">Transferase</keyword>
<gene>
    <name evidence="17" type="ORF">KK060_17340</name>
</gene>
<dbReference type="PROSITE" id="PS50851">
    <property type="entry name" value="CHEW"/>
    <property type="match status" value="1"/>
</dbReference>
<dbReference type="PANTHER" id="PTHR43395">
    <property type="entry name" value="SENSOR HISTIDINE KINASE CHEA"/>
    <property type="match status" value="1"/>
</dbReference>
<keyword evidence="13" id="KW-0175">Coiled coil</keyword>
<evidence type="ECO:0000256" key="1">
    <source>
        <dbReference type="ARBA" id="ARBA00000085"/>
    </source>
</evidence>
<evidence type="ECO:0000256" key="5">
    <source>
        <dbReference type="ARBA" id="ARBA00022553"/>
    </source>
</evidence>
<feature type="domain" description="HPt" evidence="16">
    <location>
        <begin position="1"/>
        <end position="101"/>
    </location>
</feature>
<dbReference type="Gene3D" id="1.20.120.160">
    <property type="entry name" value="HPT domain"/>
    <property type="match status" value="1"/>
</dbReference>
<dbReference type="SUPFAM" id="SSF50341">
    <property type="entry name" value="CheW-like"/>
    <property type="match status" value="1"/>
</dbReference>
<accession>A0ABS5VYI1</accession>
<dbReference type="SUPFAM" id="SSF47384">
    <property type="entry name" value="Homodimeric domain of signal transducing histidine kinase"/>
    <property type="match status" value="1"/>
</dbReference>
<dbReference type="EMBL" id="JAHESD010000045">
    <property type="protein sequence ID" value="MBT1705061.1"/>
    <property type="molecule type" value="Genomic_DNA"/>
</dbReference>
<dbReference type="InterPro" id="IPR005467">
    <property type="entry name" value="His_kinase_dom"/>
</dbReference>
<evidence type="ECO:0000313" key="17">
    <source>
        <dbReference type="EMBL" id="MBT1705061.1"/>
    </source>
</evidence>
<dbReference type="InterPro" id="IPR004105">
    <property type="entry name" value="CheA-like_dim"/>
</dbReference>
<dbReference type="EC" id="2.7.13.3" evidence="2"/>
<dbReference type="SMART" id="SM00260">
    <property type="entry name" value="CheW"/>
    <property type="match status" value="1"/>
</dbReference>
<evidence type="ECO:0000256" key="10">
    <source>
        <dbReference type="ARBA" id="ARBA00023012"/>
    </source>
</evidence>
<feature type="coiled-coil region" evidence="13">
    <location>
        <begin position="9"/>
        <end position="36"/>
    </location>
</feature>
<evidence type="ECO:0000259" key="15">
    <source>
        <dbReference type="PROSITE" id="PS50851"/>
    </source>
</evidence>
<evidence type="ECO:0000256" key="4">
    <source>
        <dbReference type="ARBA" id="ARBA00022500"/>
    </source>
</evidence>
<keyword evidence="10" id="KW-0902">Two-component regulatory system</keyword>
<evidence type="ECO:0000256" key="7">
    <source>
        <dbReference type="ARBA" id="ARBA00022741"/>
    </source>
</evidence>
<dbReference type="Pfam" id="PF01584">
    <property type="entry name" value="CheW"/>
    <property type="match status" value="1"/>
</dbReference>
<evidence type="ECO:0000256" key="11">
    <source>
        <dbReference type="ARBA" id="ARBA00035100"/>
    </source>
</evidence>